<dbReference type="InterPro" id="IPR001104">
    <property type="entry name" value="3-oxo-5_a-steroid_4-DH_C"/>
</dbReference>
<feature type="transmembrane region" description="Helical" evidence="6">
    <location>
        <begin position="134"/>
        <end position="153"/>
    </location>
</feature>
<keyword evidence="9" id="KW-1185">Reference proteome</keyword>
<comment type="caution">
    <text evidence="8">The sequence shown here is derived from an EMBL/GenBank/DDBJ whole genome shotgun (WGS) entry which is preliminary data.</text>
</comment>
<evidence type="ECO:0000256" key="2">
    <source>
        <dbReference type="ARBA" id="ARBA00007742"/>
    </source>
</evidence>
<evidence type="ECO:0000256" key="3">
    <source>
        <dbReference type="ARBA" id="ARBA00022692"/>
    </source>
</evidence>
<feature type="transmembrane region" description="Helical" evidence="6">
    <location>
        <begin position="66"/>
        <end position="90"/>
    </location>
</feature>
<proteinExistence type="inferred from homology"/>
<evidence type="ECO:0000256" key="1">
    <source>
        <dbReference type="ARBA" id="ARBA00004141"/>
    </source>
</evidence>
<organism evidence="8 9">
    <name type="scientific">Marasmius tenuissimus</name>
    <dbReference type="NCBI Taxonomy" id="585030"/>
    <lineage>
        <taxon>Eukaryota</taxon>
        <taxon>Fungi</taxon>
        <taxon>Dikarya</taxon>
        <taxon>Basidiomycota</taxon>
        <taxon>Agaricomycotina</taxon>
        <taxon>Agaricomycetes</taxon>
        <taxon>Agaricomycetidae</taxon>
        <taxon>Agaricales</taxon>
        <taxon>Marasmiineae</taxon>
        <taxon>Marasmiaceae</taxon>
        <taxon>Marasmius</taxon>
    </lineage>
</organism>
<evidence type="ECO:0000313" key="8">
    <source>
        <dbReference type="EMBL" id="KAL0058389.1"/>
    </source>
</evidence>
<evidence type="ECO:0000256" key="6">
    <source>
        <dbReference type="SAM" id="Phobius"/>
    </source>
</evidence>
<name>A0ABR2ZBK9_9AGAR</name>
<evidence type="ECO:0000259" key="7">
    <source>
        <dbReference type="Pfam" id="PF02544"/>
    </source>
</evidence>
<comment type="subcellular location">
    <subcellularLocation>
        <location evidence="1">Membrane</location>
        <topology evidence="1">Multi-pass membrane protein</topology>
    </subcellularLocation>
</comment>
<evidence type="ECO:0000256" key="5">
    <source>
        <dbReference type="ARBA" id="ARBA00023136"/>
    </source>
</evidence>
<keyword evidence="3 6" id="KW-0812">Transmembrane</keyword>
<feature type="transmembrane region" description="Helical" evidence="6">
    <location>
        <begin position="169"/>
        <end position="188"/>
    </location>
</feature>
<dbReference type="EMBL" id="JBBXMP010000322">
    <property type="protein sequence ID" value="KAL0058389.1"/>
    <property type="molecule type" value="Genomic_DNA"/>
</dbReference>
<keyword evidence="5 6" id="KW-0472">Membrane</keyword>
<keyword evidence="4 6" id="KW-1133">Transmembrane helix</keyword>
<protein>
    <recommendedName>
        <fullName evidence="7">3-oxo-5-alpha-steroid 4-dehydrogenase C-terminal domain-containing protein</fullName>
    </recommendedName>
</protein>
<evidence type="ECO:0000313" key="9">
    <source>
        <dbReference type="Proteomes" id="UP001437256"/>
    </source>
</evidence>
<reference evidence="8 9" key="1">
    <citation type="submission" date="2024-05" db="EMBL/GenBank/DDBJ databases">
        <title>A draft genome resource for the thread blight pathogen Marasmius tenuissimus strain MS-2.</title>
        <authorList>
            <person name="Yulfo-Soto G.E."/>
            <person name="Baruah I.K."/>
            <person name="Amoako-Attah I."/>
            <person name="Bukari Y."/>
            <person name="Meinhardt L.W."/>
            <person name="Bailey B.A."/>
            <person name="Cohen S.P."/>
        </authorList>
    </citation>
    <scope>NUCLEOTIDE SEQUENCE [LARGE SCALE GENOMIC DNA]</scope>
    <source>
        <strain evidence="8 9">MS-2</strain>
    </source>
</reference>
<dbReference type="InterPro" id="IPR039357">
    <property type="entry name" value="SRD5A/TECR"/>
</dbReference>
<feature type="transmembrane region" description="Helical" evidence="6">
    <location>
        <begin position="26"/>
        <end position="45"/>
    </location>
</feature>
<feature type="domain" description="3-oxo-5-alpha-steroid 4-dehydrogenase C-terminal" evidence="7">
    <location>
        <begin position="299"/>
        <end position="341"/>
    </location>
</feature>
<evidence type="ECO:0000256" key="4">
    <source>
        <dbReference type="ARBA" id="ARBA00022989"/>
    </source>
</evidence>
<dbReference type="PANTHER" id="PTHR10556">
    <property type="entry name" value="3-OXO-5-ALPHA-STEROID 4-DEHYDROGENASE"/>
    <property type="match status" value="1"/>
</dbReference>
<accession>A0ABR2ZBK9</accession>
<dbReference type="PANTHER" id="PTHR10556:SF43">
    <property type="entry name" value="STEROID 5-ALPHA-REDUCTASE DET2"/>
    <property type="match status" value="1"/>
</dbReference>
<dbReference type="PROSITE" id="PS50244">
    <property type="entry name" value="S5A_REDUCTASE"/>
    <property type="match status" value="1"/>
</dbReference>
<sequence>MSLADRVSNVISVPQARFLYDSARKYFLLMAMATFPATFFYDARFGRFSGGKGQGGQGWMYVNGNVSWMIMEIVSPICCALSFFASPLAMPSFTPIPLYTGQKVLLSLFLIHYTNRAIICPLRTPSRSKAHISVPIAAVIFNLLNGTLIGAYLNSPQARIWLAGKEKQWWWWGAIAVWALGFVGNVVHDEILLNIRRKHKKGQSDKKNDDAPKDKPKHQGEHYAIPHGLLYEYITFPNYFCEWIEWLGFAVAASPVPFSLVDMLSLASPATLAQIPAIPALLKDFVQAPPMFFMRFFTPPWIFLANEVLAMFPRAYRGHLWYKEKFGDAYPKNRKIVIPGLL</sequence>
<dbReference type="Proteomes" id="UP001437256">
    <property type="component" value="Unassembled WGS sequence"/>
</dbReference>
<feature type="domain" description="3-oxo-5-alpha-steroid 4-dehydrogenase C-terminal" evidence="7">
    <location>
        <begin position="132"/>
        <end position="266"/>
    </location>
</feature>
<dbReference type="Pfam" id="PF02544">
    <property type="entry name" value="Steroid_dh"/>
    <property type="match status" value="2"/>
</dbReference>
<gene>
    <name evidence="8" type="ORF">AAF712_014928</name>
</gene>
<comment type="similarity">
    <text evidence="2">Belongs to the steroid 5-alpha reductase family.</text>
</comment>